<evidence type="ECO:0000259" key="2">
    <source>
        <dbReference type="PROSITE" id="PS50177"/>
    </source>
</evidence>
<dbReference type="OrthoDB" id="1101287at2759"/>
<dbReference type="eggNOG" id="KOG0116">
    <property type="taxonomic scope" value="Eukaryota"/>
</dbReference>
<dbReference type="GO" id="GO:1990904">
    <property type="term" value="C:ribonucleoprotein complex"/>
    <property type="evidence" value="ECO:0007669"/>
    <property type="project" value="TreeGrafter"/>
</dbReference>
<dbReference type="PANTHER" id="PTHR10693">
    <property type="entry name" value="RAS GTPASE-ACTIVATING PROTEIN-BINDING PROTEIN"/>
    <property type="match status" value="1"/>
</dbReference>
<feature type="domain" description="NTF2" evidence="2">
    <location>
        <begin position="12"/>
        <end position="127"/>
    </location>
</feature>
<dbReference type="AlphaFoldDB" id="V4KPY9"/>
<dbReference type="EMBL" id="KI517683">
    <property type="protein sequence ID" value="ESQ33394.1"/>
    <property type="molecule type" value="Genomic_DNA"/>
</dbReference>
<gene>
    <name evidence="3" type="ORF">EUTSA_v10009019mg</name>
</gene>
<dbReference type="PROSITE" id="PS50177">
    <property type="entry name" value="NTF2_DOMAIN"/>
    <property type="match status" value="1"/>
</dbReference>
<sequence length="148" mass="16614">MDPPARLPAEEVGDEFAKDYYTVLEYYPQHLRAFYQDSSKIGRTRNDVMRLNTLSNIDDENLNGGSGSVEVTSIISRDCQDGVVLVVVCGYSTQKETLEMMKNFTQVFFLAPQEPEGYFVLIDILQFDDQTIVSASNNGVLAKQSVQL</sequence>
<name>V4KPY9_EUTSA</name>
<dbReference type="GO" id="GO:0005829">
    <property type="term" value="C:cytosol"/>
    <property type="evidence" value="ECO:0007669"/>
    <property type="project" value="TreeGrafter"/>
</dbReference>
<protein>
    <recommendedName>
        <fullName evidence="2">NTF2 domain-containing protein</fullName>
    </recommendedName>
</protein>
<dbReference type="Pfam" id="PF02136">
    <property type="entry name" value="NTF2"/>
    <property type="match status" value="1"/>
</dbReference>
<dbReference type="PANTHER" id="PTHR10693:SF20">
    <property type="entry name" value="AT27578P"/>
    <property type="match status" value="1"/>
</dbReference>
<dbReference type="InterPro" id="IPR018222">
    <property type="entry name" value="Nuclear_transport_factor_2_euk"/>
</dbReference>
<dbReference type="Gramene" id="ESQ33394">
    <property type="protein sequence ID" value="ESQ33394"/>
    <property type="gene ID" value="EUTSA_v10009019mg"/>
</dbReference>
<accession>V4KPY9</accession>
<dbReference type="InterPro" id="IPR032710">
    <property type="entry name" value="NTF2-like_dom_sf"/>
</dbReference>
<dbReference type="Gene3D" id="3.10.450.50">
    <property type="match status" value="1"/>
</dbReference>
<dbReference type="InterPro" id="IPR002075">
    <property type="entry name" value="NTF2_dom"/>
</dbReference>
<dbReference type="GO" id="GO:0003729">
    <property type="term" value="F:mRNA binding"/>
    <property type="evidence" value="ECO:0007669"/>
    <property type="project" value="TreeGrafter"/>
</dbReference>
<organism evidence="3 4">
    <name type="scientific">Eutrema salsugineum</name>
    <name type="common">Saltwater cress</name>
    <name type="synonym">Sisymbrium salsugineum</name>
    <dbReference type="NCBI Taxonomy" id="72664"/>
    <lineage>
        <taxon>Eukaryota</taxon>
        <taxon>Viridiplantae</taxon>
        <taxon>Streptophyta</taxon>
        <taxon>Embryophyta</taxon>
        <taxon>Tracheophyta</taxon>
        <taxon>Spermatophyta</taxon>
        <taxon>Magnoliopsida</taxon>
        <taxon>eudicotyledons</taxon>
        <taxon>Gunneridae</taxon>
        <taxon>Pentapetalae</taxon>
        <taxon>rosids</taxon>
        <taxon>malvids</taxon>
        <taxon>Brassicales</taxon>
        <taxon>Brassicaceae</taxon>
        <taxon>Eutremeae</taxon>
        <taxon>Eutrema</taxon>
    </lineage>
</organism>
<keyword evidence="4" id="KW-1185">Reference proteome</keyword>
<dbReference type="CDD" id="cd00780">
    <property type="entry name" value="NTF2"/>
    <property type="match status" value="1"/>
</dbReference>
<dbReference type="Proteomes" id="UP000030689">
    <property type="component" value="Unassembled WGS sequence"/>
</dbReference>
<dbReference type="SUPFAM" id="SSF54427">
    <property type="entry name" value="NTF2-like"/>
    <property type="match status" value="1"/>
</dbReference>
<evidence type="ECO:0000256" key="1">
    <source>
        <dbReference type="ARBA" id="ARBA00022884"/>
    </source>
</evidence>
<dbReference type="InterPro" id="IPR039539">
    <property type="entry name" value="Ras_GTPase_bind_prot"/>
</dbReference>
<keyword evidence="1" id="KW-0694">RNA-binding</keyword>
<dbReference type="KEGG" id="eus:EUTSA_v10009019mg"/>
<proteinExistence type="predicted"/>
<evidence type="ECO:0000313" key="3">
    <source>
        <dbReference type="EMBL" id="ESQ33394.1"/>
    </source>
</evidence>
<evidence type="ECO:0000313" key="4">
    <source>
        <dbReference type="Proteomes" id="UP000030689"/>
    </source>
</evidence>
<reference evidence="3 4" key="1">
    <citation type="journal article" date="2013" name="Front. Plant Sci.">
        <title>The Reference Genome of the Halophytic Plant Eutrema salsugineum.</title>
        <authorList>
            <person name="Yang R."/>
            <person name="Jarvis D.E."/>
            <person name="Chen H."/>
            <person name="Beilstein M.A."/>
            <person name="Grimwood J."/>
            <person name="Jenkins J."/>
            <person name="Shu S."/>
            <person name="Prochnik S."/>
            <person name="Xin M."/>
            <person name="Ma C."/>
            <person name="Schmutz J."/>
            <person name="Wing R.A."/>
            <person name="Mitchell-Olds T."/>
            <person name="Schumaker K.S."/>
            <person name="Wang X."/>
        </authorList>
    </citation>
    <scope>NUCLEOTIDE SEQUENCE [LARGE SCALE GENOMIC DNA]</scope>
</reference>